<keyword evidence="2" id="KW-0812">Transmembrane</keyword>
<dbReference type="EMBL" id="JARJCN010000002">
    <property type="protein sequence ID" value="KAJ7103586.1"/>
    <property type="molecule type" value="Genomic_DNA"/>
</dbReference>
<keyword evidence="8" id="KW-1185">Reference proteome</keyword>
<evidence type="ECO:0000256" key="2">
    <source>
        <dbReference type="ARBA" id="ARBA00022692"/>
    </source>
</evidence>
<accession>A0AAD6UHX2</accession>
<dbReference type="PANTHER" id="PTHR21382:SF1">
    <property type="entry name" value="NADH DEHYDROGENASE [UBIQUINONE] 1 ALPHA SUBCOMPLEX SUBUNIT 11"/>
    <property type="match status" value="1"/>
</dbReference>
<dbReference type="Proteomes" id="UP001222325">
    <property type="component" value="Unassembled WGS sequence"/>
</dbReference>
<keyword evidence="5" id="KW-0496">Mitochondrion</keyword>
<keyword evidence="4" id="KW-1133">Transmembrane helix</keyword>
<dbReference type="GO" id="GO:0005743">
    <property type="term" value="C:mitochondrial inner membrane"/>
    <property type="evidence" value="ECO:0007669"/>
    <property type="project" value="UniProtKB-SubCell"/>
</dbReference>
<keyword evidence="6" id="KW-0472">Membrane</keyword>
<gene>
    <name evidence="7" type="ORF">B0H15DRAFT_1017275</name>
</gene>
<name>A0AAD6UHX2_9AGAR</name>
<reference evidence="7" key="1">
    <citation type="submission" date="2023-03" db="EMBL/GenBank/DDBJ databases">
        <title>Massive genome expansion in bonnet fungi (Mycena s.s.) driven by repeated elements and novel gene families across ecological guilds.</title>
        <authorList>
            <consortium name="Lawrence Berkeley National Laboratory"/>
            <person name="Harder C.B."/>
            <person name="Miyauchi S."/>
            <person name="Viragh M."/>
            <person name="Kuo A."/>
            <person name="Thoen E."/>
            <person name="Andreopoulos B."/>
            <person name="Lu D."/>
            <person name="Skrede I."/>
            <person name="Drula E."/>
            <person name="Henrissat B."/>
            <person name="Morin E."/>
            <person name="Kohler A."/>
            <person name="Barry K."/>
            <person name="LaButti K."/>
            <person name="Morin E."/>
            <person name="Salamov A."/>
            <person name="Lipzen A."/>
            <person name="Mereny Z."/>
            <person name="Hegedus B."/>
            <person name="Baldrian P."/>
            <person name="Stursova M."/>
            <person name="Weitz H."/>
            <person name="Taylor A."/>
            <person name="Grigoriev I.V."/>
            <person name="Nagy L.G."/>
            <person name="Martin F."/>
            <person name="Kauserud H."/>
        </authorList>
    </citation>
    <scope>NUCLEOTIDE SEQUENCE</scope>
    <source>
        <strain evidence="7">CBHHK173m</strain>
    </source>
</reference>
<dbReference type="AlphaFoldDB" id="A0AAD6UHX2"/>
<evidence type="ECO:0000256" key="6">
    <source>
        <dbReference type="ARBA" id="ARBA00023136"/>
    </source>
</evidence>
<proteinExistence type="predicted"/>
<evidence type="ECO:0000256" key="4">
    <source>
        <dbReference type="ARBA" id="ARBA00022989"/>
    </source>
</evidence>
<evidence type="ECO:0008006" key="9">
    <source>
        <dbReference type="Google" id="ProtNLM"/>
    </source>
</evidence>
<evidence type="ECO:0000256" key="3">
    <source>
        <dbReference type="ARBA" id="ARBA00022792"/>
    </source>
</evidence>
<evidence type="ECO:0000256" key="5">
    <source>
        <dbReference type="ARBA" id="ARBA00023128"/>
    </source>
</evidence>
<dbReference type="GO" id="GO:0045271">
    <property type="term" value="C:respiratory chain complex I"/>
    <property type="evidence" value="ECO:0007669"/>
    <property type="project" value="InterPro"/>
</dbReference>
<comment type="caution">
    <text evidence="7">The sequence shown here is derived from an EMBL/GenBank/DDBJ whole genome shotgun (WGS) entry which is preliminary data.</text>
</comment>
<evidence type="ECO:0000256" key="1">
    <source>
        <dbReference type="ARBA" id="ARBA00004448"/>
    </source>
</evidence>
<comment type="subcellular location">
    <subcellularLocation>
        <location evidence="1">Mitochondrion inner membrane</location>
        <topology evidence="1">Multi-pass membrane protein</topology>
    </subcellularLocation>
</comment>
<keyword evidence="3" id="KW-0999">Mitochondrion inner membrane</keyword>
<protein>
    <recommendedName>
        <fullName evidence="9">Complex I-B14.7</fullName>
    </recommendedName>
</protein>
<organism evidence="7 8">
    <name type="scientific">Mycena belliarum</name>
    <dbReference type="NCBI Taxonomy" id="1033014"/>
    <lineage>
        <taxon>Eukaryota</taxon>
        <taxon>Fungi</taxon>
        <taxon>Dikarya</taxon>
        <taxon>Basidiomycota</taxon>
        <taxon>Agaricomycotina</taxon>
        <taxon>Agaricomycetes</taxon>
        <taxon>Agaricomycetidae</taxon>
        <taxon>Agaricales</taxon>
        <taxon>Marasmiineae</taxon>
        <taxon>Mycenaceae</taxon>
        <taxon>Mycena</taxon>
    </lineage>
</organism>
<dbReference type="PANTHER" id="PTHR21382">
    <property type="entry name" value="NADH-UBIQUINONE OXIDOREDUCTASE SUBUNIT"/>
    <property type="match status" value="1"/>
</dbReference>
<evidence type="ECO:0000313" key="7">
    <source>
        <dbReference type="EMBL" id="KAJ7103586.1"/>
    </source>
</evidence>
<evidence type="ECO:0000313" key="8">
    <source>
        <dbReference type="Proteomes" id="UP001222325"/>
    </source>
</evidence>
<dbReference type="InterPro" id="IPR039205">
    <property type="entry name" value="NDUFA11"/>
</dbReference>
<dbReference type="GO" id="GO:0006120">
    <property type="term" value="P:mitochondrial electron transport, NADH to ubiquinone"/>
    <property type="evidence" value="ECO:0007669"/>
    <property type="project" value="InterPro"/>
</dbReference>
<sequence>MSEGSPATQLKAIFARSLQKPADAPSSSSATYQERPALQNAFRLGGQSAIAGVILAGLRNSLAGKNMGIMGPVGLFTAVGATFAMTESVVANQRETNDALNGASGACAAGFLLGLRARSLPVAVGGCTIMGGVMGLYDYTVSTGDRKETSRPQKGFFKSTAVVEAVKT</sequence>